<feature type="compositionally biased region" description="Low complexity" evidence="1">
    <location>
        <begin position="21"/>
        <end position="36"/>
    </location>
</feature>
<proteinExistence type="predicted"/>
<dbReference type="RefSeq" id="WP_176010699.1">
    <property type="nucleotide sequence ID" value="NZ_CP041372.2"/>
</dbReference>
<sequence>MSKLFVGAGATVLLMMSACQNTEETSPPENNNEGNNDVFNSTPENNEEDTNLLGSASENDFQLDAYESEDDPNMIRIEFSYIGEEEQIEIYHYSRIMNVALEQNDEVVLGVPLSLDDLVSSELNRGEPLVESVAADSFEQDTPEPDQEYTLTVEPYYYLDGSESREAINTPTLEVDVTFDNE</sequence>
<feature type="region of interest" description="Disordered" evidence="1">
    <location>
        <begin position="20"/>
        <end position="52"/>
    </location>
</feature>
<dbReference type="EMBL" id="CP041372">
    <property type="protein sequence ID" value="QKS72730.1"/>
    <property type="molecule type" value="Genomic_DNA"/>
</dbReference>
<evidence type="ECO:0000313" key="3">
    <source>
        <dbReference type="Proteomes" id="UP000318138"/>
    </source>
</evidence>
<dbReference type="AlphaFoldDB" id="A0A859FIL8"/>
<dbReference type="PROSITE" id="PS51257">
    <property type="entry name" value="PROKAR_LIPOPROTEIN"/>
    <property type="match status" value="1"/>
</dbReference>
<protein>
    <submittedName>
        <fullName evidence="2">Uncharacterized protein</fullName>
    </submittedName>
</protein>
<evidence type="ECO:0000313" key="2">
    <source>
        <dbReference type="EMBL" id="QKS72730.1"/>
    </source>
</evidence>
<evidence type="ECO:0000256" key="1">
    <source>
        <dbReference type="SAM" id="MobiDB-lite"/>
    </source>
</evidence>
<keyword evidence="3" id="KW-1185">Reference proteome</keyword>
<gene>
    <name evidence="2" type="ORF">FLK61_39645</name>
</gene>
<reference evidence="3" key="1">
    <citation type="submission" date="2019-07" db="EMBL/GenBank/DDBJ databases">
        <title>Bacillus alkalisoli sp. nov. isolated from saline soil.</title>
        <authorList>
            <person name="Sun J.-Q."/>
            <person name="Xu L."/>
        </authorList>
    </citation>
    <scope>NUCLEOTIDE SEQUENCE [LARGE SCALE GENOMIC DNA]</scope>
    <source>
        <strain evidence="3">M4U3P1</strain>
    </source>
</reference>
<dbReference type="Proteomes" id="UP000318138">
    <property type="component" value="Chromosome"/>
</dbReference>
<name>A0A859FIL8_9BACI</name>
<dbReference type="KEGG" id="psua:FLK61_39645"/>
<organism evidence="2 3">
    <name type="scientific">Paenalkalicoccus suaedae</name>
    <dbReference type="NCBI Taxonomy" id="2592382"/>
    <lineage>
        <taxon>Bacteria</taxon>
        <taxon>Bacillati</taxon>
        <taxon>Bacillota</taxon>
        <taxon>Bacilli</taxon>
        <taxon>Bacillales</taxon>
        <taxon>Bacillaceae</taxon>
        <taxon>Paenalkalicoccus</taxon>
    </lineage>
</organism>
<accession>A0A859FIL8</accession>